<dbReference type="Pfam" id="PF18758">
    <property type="entry name" value="KDZ"/>
    <property type="match status" value="1"/>
</dbReference>
<dbReference type="STRING" id="1314778.A0A5C3NUW0"/>
<evidence type="ECO:0000313" key="4">
    <source>
        <dbReference type="Proteomes" id="UP000308197"/>
    </source>
</evidence>
<evidence type="ECO:0000313" key="3">
    <source>
        <dbReference type="EMBL" id="TFK81071.1"/>
    </source>
</evidence>
<gene>
    <name evidence="3" type="ORF">K466DRAFT_578715</name>
</gene>
<feature type="compositionally biased region" description="Polar residues" evidence="1">
    <location>
        <begin position="50"/>
        <end position="63"/>
    </location>
</feature>
<dbReference type="InParanoid" id="A0A5C3NUW0"/>
<organism evidence="3 4">
    <name type="scientific">Polyporus arcularius HHB13444</name>
    <dbReference type="NCBI Taxonomy" id="1314778"/>
    <lineage>
        <taxon>Eukaryota</taxon>
        <taxon>Fungi</taxon>
        <taxon>Dikarya</taxon>
        <taxon>Basidiomycota</taxon>
        <taxon>Agaricomycotina</taxon>
        <taxon>Agaricomycetes</taxon>
        <taxon>Polyporales</taxon>
        <taxon>Polyporaceae</taxon>
        <taxon>Polyporus</taxon>
    </lineage>
</organism>
<dbReference type="PANTHER" id="PTHR33096:SF1">
    <property type="entry name" value="CXC1-LIKE CYSTEINE CLUSTER ASSOCIATED WITH KDZ TRANSPOSASES DOMAIN-CONTAINING PROTEIN"/>
    <property type="match status" value="1"/>
</dbReference>
<accession>A0A5C3NUW0</accession>
<keyword evidence="4" id="KW-1185">Reference proteome</keyword>
<dbReference type="InterPro" id="IPR041457">
    <property type="entry name" value="CxC2_KDZ-assoc"/>
</dbReference>
<reference evidence="3 4" key="1">
    <citation type="journal article" date="2019" name="Nat. Ecol. Evol.">
        <title>Megaphylogeny resolves global patterns of mushroom evolution.</title>
        <authorList>
            <person name="Varga T."/>
            <person name="Krizsan K."/>
            <person name="Foldi C."/>
            <person name="Dima B."/>
            <person name="Sanchez-Garcia M."/>
            <person name="Sanchez-Ramirez S."/>
            <person name="Szollosi G.J."/>
            <person name="Szarkandi J.G."/>
            <person name="Papp V."/>
            <person name="Albert L."/>
            <person name="Andreopoulos W."/>
            <person name="Angelini C."/>
            <person name="Antonin V."/>
            <person name="Barry K.W."/>
            <person name="Bougher N.L."/>
            <person name="Buchanan P."/>
            <person name="Buyck B."/>
            <person name="Bense V."/>
            <person name="Catcheside P."/>
            <person name="Chovatia M."/>
            <person name="Cooper J."/>
            <person name="Damon W."/>
            <person name="Desjardin D."/>
            <person name="Finy P."/>
            <person name="Geml J."/>
            <person name="Haridas S."/>
            <person name="Hughes K."/>
            <person name="Justo A."/>
            <person name="Karasinski D."/>
            <person name="Kautmanova I."/>
            <person name="Kiss B."/>
            <person name="Kocsube S."/>
            <person name="Kotiranta H."/>
            <person name="LaButti K.M."/>
            <person name="Lechner B.E."/>
            <person name="Liimatainen K."/>
            <person name="Lipzen A."/>
            <person name="Lukacs Z."/>
            <person name="Mihaltcheva S."/>
            <person name="Morgado L.N."/>
            <person name="Niskanen T."/>
            <person name="Noordeloos M.E."/>
            <person name="Ohm R.A."/>
            <person name="Ortiz-Santana B."/>
            <person name="Ovrebo C."/>
            <person name="Racz N."/>
            <person name="Riley R."/>
            <person name="Savchenko A."/>
            <person name="Shiryaev A."/>
            <person name="Soop K."/>
            <person name="Spirin V."/>
            <person name="Szebenyi C."/>
            <person name="Tomsovsky M."/>
            <person name="Tulloss R.E."/>
            <person name="Uehling J."/>
            <person name="Grigoriev I.V."/>
            <person name="Vagvolgyi C."/>
            <person name="Papp T."/>
            <person name="Martin F.M."/>
            <person name="Miettinen O."/>
            <person name="Hibbett D.S."/>
            <person name="Nagy L.G."/>
        </authorList>
    </citation>
    <scope>NUCLEOTIDE SEQUENCE [LARGE SCALE GENOMIC DNA]</scope>
    <source>
        <strain evidence="3 4">HHB13444</strain>
    </source>
</reference>
<dbReference type="InterPro" id="IPR040521">
    <property type="entry name" value="KDZ"/>
</dbReference>
<evidence type="ECO:0000259" key="2">
    <source>
        <dbReference type="Pfam" id="PF18803"/>
    </source>
</evidence>
<feature type="domain" description="CxC2-like cysteine cluster KDZ transposase-associated" evidence="2">
    <location>
        <begin position="213"/>
        <end position="320"/>
    </location>
</feature>
<dbReference type="Pfam" id="PF18803">
    <property type="entry name" value="CxC2"/>
    <property type="match status" value="1"/>
</dbReference>
<evidence type="ECO:0000256" key="1">
    <source>
        <dbReference type="SAM" id="MobiDB-lite"/>
    </source>
</evidence>
<protein>
    <recommendedName>
        <fullName evidence="2">CxC2-like cysteine cluster KDZ transposase-associated domain-containing protein</fullName>
    </recommendedName>
</protein>
<name>A0A5C3NUW0_9APHY</name>
<dbReference type="EMBL" id="ML211660">
    <property type="protein sequence ID" value="TFK81071.1"/>
    <property type="molecule type" value="Genomic_DNA"/>
</dbReference>
<dbReference type="Proteomes" id="UP000308197">
    <property type="component" value="Unassembled WGS sequence"/>
</dbReference>
<proteinExistence type="predicted"/>
<feature type="region of interest" description="Disordered" evidence="1">
    <location>
        <begin position="23"/>
        <end position="83"/>
    </location>
</feature>
<dbReference type="AlphaFoldDB" id="A0A5C3NUW0"/>
<dbReference type="PANTHER" id="PTHR33096">
    <property type="entry name" value="CXC2 DOMAIN-CONTAINING PROTEIN"/>
    <property type="match status" value="1"/>
</dbReference>
<sequence length="1066" mass="119816">MAPRWFTALRHLLMKKRGRVAHYDIDDSDNDGCPSGARTPTEAHAHTDWGQRSSRPSARTSYINLPISPNKRQRASSTPPSSVPSLLNYDFSPADDIPAVPESDINYLYHRMQQLATEDDPDPQTRQRTGGDRPILQWAAEAETFLAELLRLEGRGDSIGRACKCGRADPLYRCEDCCDTSLYCQQCIIAAHAAHPLHRLRHWNVDHFDRVTLKSLDLVIQLGHAPGERCVNPRVPWGDDFVVVDVNGIHEVTVRYCGCESAVPQYQQLLRARWYPATSISPKTAATFQVLETFHLLSVQSKVSAFEYYNTIARRTDNTNVEPPKDRYPAFLAMVREWRHLKMMKRAGRGNDPGGLAGTATGECAVECPACPQPGKNTPTDVPEGKSWLQRLYIAIDANFRLKRKKVSSDAVDPSLNKGAAYVVEEEAYKTHLKTFDDLDSEQSDHCNNHDAVKLATLKGAAGLAASGVASVDCARHEVKRPCSTGDLQKGERYVNIDYILKSSLQHNAPTDILASYDIACHFDRKLATRWWEYGWESDHNIEWAIPKFHINAHRDACRAAYNLRYIPFSARDDGEGIERIWSRLNVAAGSTREMGPGSRRDTLDDIFSHHNWLKVSYLPSTFLKRIKKAVIQRNEQVTAFKQYSASLPADATVRWRLVVEAWEADRSKPNPFLIKRPKITQAAIKRQLAEEDAAALKAGMAELMHEKCSASGMLIAGVELEDTQRRIKKVATSLSVHASDVQRAKAQEHQNALHRRVDAWVEIQQLYMPGVAAQRHRLLEANDEASLPYNIPLLLPSAVLGTVPCSPELMELEWRLRYAQAFDALADLRGHLEVRSHLYKFKDRFARGQRANTRAQTVVKQADAKVDADAERYRAAYAALRVLSIPLRKFDWTTHLAPLQKADIRHVTEGADGETEGRRTMSWIWSATASAPSDESEPSEGGAVDNSLQESLRVEWCKARARAARWTEEVELLLEEMRRTIVYHTWRAGAWHGVIDKVHRGRPDYLEGANAYARRQAAIRVSMRDFCAVSWRHVCQWVSLGADASEVDLDAVAGTGQPDVAVDSS</sequence>